<feature type="transmembrane region" description="Helical" evidence="8">
    <location>
        <begin position="264"/>
        <end position="285"/>
    </location>
</feature>
<reference evidence="9" key="1">
    <citation type="submission" date="2020-10" db="EMBL/GenBank/DDBJ databases">
        <title>Genome sequence of the unusual species of purple photosynthetic bacteria, Phaeovibrio sulfidiphilus DSM 23193, type strain.</title>
        <authorList>
            <person name="Kyndt J.A."/>
            <person name="Meyer T.E."/>
        </authorList>
    </citation>
    <scope>NUCLEOTIDE SEQUENCE</scope>
    <source>
        <strain evidence="9">DSM 23193</strain>
    </source>
</reference>
<dbReference type="Pfam" id="PF07690">
    <property type="entry name" value="MFS_1"/>
    <property type="match status" value="1"/>
</dbReference>
<feature type="transmembrane region" description="Helical" evidence="8">
    <location>
        <begin position="297"/>
        <end position="317"/>
    </location>
</feature>
<evidence type="ECO:0000256" key="6">
    <source>
        <dbReference type="ARBA" id="ARBA00023063"/>
    </source>
</evidence>
<keyword evidence="4 8" id="KW-0812">Transmembrane</keyword>
<dbReference type="CDD" id="cd17341">
    <property type="entry name" value="MFS_NRT2_like"/>
    <property type="match status" value="1"/>
</dbReference>
<evidence type="ECO:0000256" key="4">
    <source>
        <dbReference type="ARBA" id="ARBA00022692"/>
    </source>
</evidence>
<comment type="subcellular location">
    <subcellularLocation>
        <location evidence="8">Cell membrane</location>
        <topology evidence="8">Multi-pass membrane protein</topology>
    </subcellularLocation>
    <subcellularLocation>
        <location evidence="1">Membrane</location>
        <topology evidence="1">Multi-pass membrane protein</topology>
    </subcellularLocation>
</comment>
<dbReference type="NCBIfam" id="TIGR00886">
    <property type="entry name" value="2A0108"/>
    <property type="match status" value="1"/>
</dbReference>
<keyword evidence="10" id="KW-1185">Reference proteome</keyword>
<feature type="transmembrane region" description="Helical" evidence="8">
    <location>
        <begin position="110"/>
        <end position="130"/>
    </location>
</feature>
<evidence type="ECO:0000256" key="8">
    <source>
        <dbReference type="RuleBase" id="RU366033"/>
    </source>
</evidence>
<evidence type="ECO:0000313" key="9">
    <source>
        <dbReference type="EMBL" id="MBE1237382.1"/>
    </source>
</evidence>
<keyword evidence="5 8" id="KW-1133">Transmembrane helix</keyword>
<dbReference type="InterPro" id="IPR011701">
    <property type="entry name" value="MFS"/>
</dbReference>
<evidence type="ECO:0000256" key="3">
    <source>
        <dbReference type="ARBA" id="ARBA00022448"/>
    </source>
</evidence>
<feature type="transmembrane region" description="Helical" evidence="8">
    <location>
        <begin position="44"/>
        <end position="68"/>
    </location>
</feature>
<dbReference type="GO" id="GO:0015113">
    <property type="term" value="F:nitrite transmembrane transporter activity"/>
    <property type="evidence" value="ECO:0007669"/>
    <property type="project" value="InterPro"/>
</dbReference>
<dbReference type="EMBL" id="JACZHT010000004">
    <property type="protein sequence ID" value="MBE1237382.1"/>
    <property type="molecule type" value="Genomic_DNA"/>
</dbReference>
<evidence type="ECO:0000256" key="2">
    <source>
        <dbReference type="ARBA" id="ARBA00008432"/>
    </source>
</evidence>
<feature type="transmembrane region" description="Helical" evidence="8">
    <location>
        <begin position="433"/>
        <end position="453"/>
    </location>
</feature>
<dbReference type="GO" id="GO:0015112">
    <property type="term" value="F:nitrate transmembrane transporter activity"/>
    <property type="evidence" value="ECO:0007669"/>
    <property type="project" value="UniProtKB-UniRule"/>
</dbReference>
<dbReference type="GO" id="GO:0005886">
    <property type="term" value="C:plasma membrane"/>
    <property type="evidence" value="ECO:0007669"/>
    <property type="project" value="UniProtKB-SubCell"/>
</dbReference>
<dbReference type="GO" id="GO:0042128">
    <property type="term" value="P:nitrate assimilation"/>
    <property type="evidence" value="ECO:0007669"/>
    <property type="project" value="UniProtKB-UniRule"/>
</dbReference>
<keyword evidence="3 8" id="KW-0813">Transport</keyword>
<dbReference type="Gene3D" id="1.20.1250.20">
    <property type="entry name" value="MFS general substrate transporter like domains"/>
    <property type="match status" value="1"/>
</dbReference>
<proteinExistence type="inferred from homology"/>
<feature type="transmembrane region" description="Helical" evidence="8">
    <location>
        <begin position="329"/>
        <end position="347"/>
    </location>
</feature>
<dbReference type="PANTHER" id="PTHR23515">
    <property type="entry name" value="HIGH-AFFINITY NITRATE TRANSPORTER 2.3"/>
    <property type="match status" value="1"/>
</dbReference>
<comment type="similarity">
    <text evidence="2 8">Belongs to the major facilitator superfamily. Nitrate/nitrite porter (TC 2.A.1.8) family.</text>
</comment>
<organism evidence="9 10">
    <name type="scientific">Phaeovibrio sulfidiphilus</name>
    <dbReference type="NCBI Taxonomy" id="1220600"/>
    <lineage>
        <taxon>Bacteria</taxon>
        <taxon>Pseudomonadati</taxon>
        <taxon>Pseudomonadota</taxon>
        <taxon>Alphaproteobacteria</taxon>
        <taxon>Rhodospirillales</taxon>
        <taxon>Rhodospirillaceae</taxon>
        <taxon>Phaeovibrio</taxon>
    </lineage>
</organism>
<dbReference type="RefSeq" id="WP_192534390.1">
    <property type="nucleotide sequence ID" value="NZ_JACZHT010000004.1"/>
</dbReference>
<feature type="transmembrane region" description="Helical" evidence="8">
    <location>
        <begin position="223"/>
        <end position="243"/>
    </location>
</feature>
<keyword evidence="7 8" id="KW-0472">Membrane</keyword>
<evidence type="ECO:0000313" key="10">
    <source>
        <dbReference type="Proteomes" id="UP000631034"/>
    </source>
</evidence>
<feature type="transmembrane region" description="Helical" evidence="8">
    <location>
        <begin position="179"/>
        <end position="203"/>
    </location>
</feature>
<evidence type="ECO:0000256" key="1">
    <source>
        <dbReference type="ARBA" id="ARBA00004141"/>
    </source>
</evidence>
<dbReference type="Proteomes" id="UP000631034">
    <property type="component" value="Unassembled WGS sequence"/>
</dbReference>
<sequence>MKTRTALARRVPEIPAPRTDLARWDPEDPTCWNAGGRTVAWRNLWISTYCLLLAFAVWVIFSVVTVHLDQIGFRFDKSQLFLLTAVAGLSGATFRLVYSFVVPIFGGRNWTVIATALLLVPAVGVGIAVQNPNTSFATFLLLSASCGFGGGAFSSSMANISFFFPKREQGTALGLNGGLGNLGVSTLQFLAPMVITAGVFGALGGEPRITPDGREMWLQNAAFVWVPLIVLGVVAAAFGMNNLKSSATPLSEQLVIFRRKHMYLTTWLYIMSFGSFIGYSAAFPLLIKDQFPEVNPLAYAFIGPLLGALIRPVGGWISDRLDSGARVTLVTLFVMIGAVLGVIWFLTPEHRSFQGFFALFMVLFITTGVANGSVFRMMGVIFPPREKAPALGFSAAIAAYGAFILPMVFSGSIRLTTVTDASGAVVSPGSALPALWGFIAYYVTCIGVTWWWYARKNAEKPS</sequence>
<accession>A0A8J7CPS4</accession>
<keyword evidence="6 8" id="KW-0534">Nitrate assimilation</keyword>
<evidence type="ECO:0000256" key="7">
    <source>
        <dbReference type="ARBA" id="ARBA00023136"/>
    </source>
</evidence>
<comment type="caution">
    <text evidence="9">The sequence shown here is derived from an EMBL/GenBank/DDBJ whole genome shotgun (WGS) entry which is preliminary data.</text>
</comment>
<dbReference type="AlphaFoldDB" id="A0A8J7CPS4"/>
<dbReference type="InterPro" id="IPR044772">
    <property type="entry name" value="NO3_transporter"/>
</dbReference>
<dbReference type="InterPro" id="IPR004737">
    <property type="entry name" value="NO3_transporter_NarK/NarU-like"/>
</dbReference>
<dbReference type="InterPro" id="IPR036259">
    <property type="entry name" value="MFS_trans_sf"/>
</dbReference>
<evidence type="ECO:0000256" key="5">
    <source>
        <dbReference type="ARBA" id="ARBA00022989"/>
    </source>
</evidence>
<name>A0A8J7CPS4_9PROT</name>
<feature type="transmembrane region" description="Helical" evidence="8">
    <location>
        <begin position="80"/>
        <end position="98"/>
    </location>
</feature>
<feature type="transmembrane region" description="Helical" evidence="8">
    <location>
        <begin position="136"/>
        <end position="158"/>
    </location>
</feature>
<dbReference type="SUPFAM" id="SSF103473">
    <property type="entry name" value="MFS general substrate transporter"/>
    <property type="match status" value="1"/>
</dbReference>
<keyword evidence="8" id="KW-1003">Cell membrane</keyword>
<protein>
    <recommendedName>
        <fullName evidence="8">Nitrate/nitrite transporter</fullName>
    </recommendedName>
</protein>
<gene>
    <name evidence="9" type="ORF">IHV25_06945</name>
</gene>
<feature type="transmembrane region" description="Helical" evidence="8">
    <location>
        <begin position="390"/>
        <end position="413"/>
    </location>
</feature>
<feature type="transmembrane region" description="Helical" evidence="8">
    <location>
        <begin position="353"/>
        <end position="378"/>
    </location>
</feature>